<comment type="caution">
    <text evidence="1">The sequence shown here is derived from an EMBL/GenBank/DDBJ whole genome shotgun (WGS) entry which is preliminary data.</text>
</comment>
<dbReference type="Proteomes" id="UP000255283">
    <property type="component" value="Unassembled WGS sequence"/>
</dbReference>
<name>A0AAQ1UHZ7_9BACT</name>
<evidence type="ECO:0000313" key="2">
    <source>
        <dbReference type="Proteomes" id="UP000255283"/>
    </source>
</evidence>
<accession>A0AAQ1UHZ7</accession>
<proteinExistence type="predicted"/>
<sequence length="54" mass="6258">MTNEHRDMVMRGVVVNQSAIRLTLCINDVNHIATWITSHPYDVYHVASWLTNYA</sequence>
<dbReference type="AlphaFoldDB" id="A0AAQ1UHZ7"/>
<evidence type="ECO:0000313" key="1">
    <source>
        <dbReference type="EMBL" id="SUB80416.1"/>
    </source>
</evidence>
<gene>
    <name evidence="1" type="ORF">NCTC13063_01699</name>
</gene>
<protein>
    <submittedName>
        <fullName evidence="1">Uncharacterized protein</fullName>
    </submittedName>
</protein>
<organism evidence="1 2">
    <name type="scientific">Segatella buccae</name>
    <dbReference type="NCBI Taxonomy" id="28126"/>
    <lineage>
        <taxon>Bacteria</taxon>
        <taxon>Pseudomonadati</taxon>
        <taxon>Bacteroidota</taxon>
        <taxon>Bacteroidia</taxon>
        <taxon>Bacteroidales</taxon>
        <taxon>Prevotellaceae</taxon>
        <taxon>Segatella</taxon>
    </lineage>
</organism>
<reference evidence="1 2" key="1">
    <citation type="submission" date="2018-06" db="EMBL/GenBank/DDBJ databases">
        <authorList>
            <consortium name="Pathogen Informatics"/>
            <person name="Doyle S."/>
        </authorList>
    </citation>
    <scope>NUCLEOTIDE SEQUENCE [LARGE SCALE GENOMIC DNA]</scope>
    <source>
        <strain evidence="1 2">NCTC13063</strain>
    </source>
</reference>
<dbReference type="EMBL" id="UGTJ01000001">
    <property type="protein sequence ID" value="SUB80416.1"/>
    <property type="molecule type" value="Genomic_DNA"/>
</dbReference>